<evidence type="ECO:0000313" key="2">
    <source>
        <dbReference type="Proteomes" id="UP000001208"/>
    </source>
</evidence>
<evidence type="ECO:0000313" key="1">
    <source>
        <dbReference type="EMBL" id="ACF15125.1"/>
    </source>
</evidence>
<gene>
    <name evidence="1" type="ordered locus">Ctha_2676</name>
</gene>
<keyword evidence="2" id="KW-1185">Reference proteome</keyword>
<dbReference type="RefSeq" id="WP_012501207.1">
    <property type="nucleotide sequence ID" value="NC_011026.1"/>
</dbReference>
<protein>
    <submittedName>
        <fullName evidence="1">Uncharacterized protein</fullName>
    </submittedName>
</protein>
<name>B3QYQ2_CHLT3</name>
<dbReference type="AlphaFoldDB" id="B3QYQ2"/>
<proteinExistence type="predicted"/>
<dbReference type="EMBL" id="CP001100">
    <property type="protein sequence ID" value="ACF15125.1"/>
    <property type="molecule type" value="Genomic_DNA"/>
</dbReference>
<reference evidence="1 2" key="1">
    <citation type="submission" date="2008-06" db="EMBL/GenBank/DDBJ databases">
        <title>Complete sequence of Chloroherpeton thalassium ATCC 35110.</title>
        <authorList>
            <consortium name="US DOE Joint Genome Institute"/>
            <person name="Lucas S."/>
            <person name="Copeland A."/>
            <person name="Lapidus A."/>
            <person name="Glavina del Rio T."/>
            <person name="Dalin E."/>
            <person name="Tice H."/>
            <person name="Bruce D."/>
            <person name="Goodwin L."/>
            <person name="Pitluck S."/>
            <person name="Schmutz J."/>
            <person name="Larimer F."/>
            <person name="Land M."/>
            <person name="Hauser L."/>
            <person name="Kyrpides N."/>
            <person name="Mikhailova N."/>
            <person name="Liu Z."/>
            <person name="Li T."/>
            <person name="Zhao F."/>
            <person name="Overmann J."/>
            <person name="Bryant D.A."/>
            <person name="Richardson P."/>
        </authorList>
    </citation>
    <scope>NUCLEOTIDE SEQUENCE [LARGE SCALE GENOMIC DNA]</scope>
    <source>
        <strain evidence="2">ATCC 35110 / GB-78</strain>
    </source>
</reference>
<dbReference type="HOGENOM" id="CLU_1575693_0_0_10"/>
<organism evidence="1 2">
    <name type="scientific">Chloroherpeton thalassium (strain ATCC 35110 / GB-78)</name>
    <dbReference type="NCBI Taxonomy" id="517418"/>
    <lineage>
        <taxon>Bacteria</taxon>
        <taxon>Pseudomonadati</taxon>
        <taxon>Chlorobiota</taxon>
        <taxon>Chlorobiia</taxon>
        <taxon>Chlorobiales</taxon>
        <taxon>Chloroherpetonaceae</taxon>
        <taxon>Chloroherpeton</taxon>
    </lineage>
</organism>
<sequence>MMAKNPVTFALWGMLVGNIEEMGLLPALQAGRAIAGSLEGDTILEKLAQLDGEKNYEVFDDNNKYTFVVIKKCPFSEVYQGIPEWGEHATNLVNAYNQREDGGGALHPLCLVHKGVRSALNAGIVSIGCRSASTGRTELAQMAMEETGISEESAKMLLDGCACLYAIKK</sequence>
<dbReference type="Proteomes" id="UP000001208">
    <property type="component" value="Chromosome"/>
</dbReference>
<dbReference type="KEGG" id="cts:Ctha_2676"/>
<accession>B3QYQ2</accession>